<protein>
    <submittedName>
        <fullName evidence="1">Uncharacterized protein</fullName>
    </submittedName>
</protein>
<accession>A0A1M7XUN1</accession>
<keyword evidence="2" id="KW-1185">Reference proteome</keyword>
<dbReference type="RefSeq" id="YP_009329110.1">
    <property type="nucleotide sequence ID" value="NC_032108.1"/>
</dbReference>
<dbReference type="Proteomes" id="UP000201465">
    <property type="component" value="Segment"/>
</dbReference>
<gene>
    <name evidence="1" type="ORF">BQ3484_170</name>
</gene>
<dbReference type="GeneID" id="30523118"/>
<evidence type="ECO:0000313" key="2">
    <source>
        <dbReference type="Proteomes" id="UP000201465"/>
    </source>
</evidence>
<organism evidence="1 2">
    <name type="scientific">Cedratvirus A11</name>
    <dbReference type="NCBI Taxonomy" id="1903266"/>
    <lineage>
        <taxon>Viruses</taxon>
        <taxon>Pithoviruses</taxon>
        <taxon>Orthocedratvirinae</taxon>
        <taxon>Alphacedratvirus</taxon>
        <taxon>Alphacedratvirus aljazairmassiliense</taxon>
    </lineage>
</organism>
<reference evidence="1 2" key="1">
    <citation type="submission" date="2016-11" db="EMBL/GenBank/DDBJ databases">
        <authorList>
            <consortium name="Urmite Genomes"/>
        </authorList>
    </citation>
    <scope>NUCLEOTIDE SEQUENCE [LARGE SCALE GENOMIC DNA]</scope>
    <source>
        <strain evidence="1 2">A11</strain>
    </source>
</reference>
<sequence>VLRHSRIDILDRILPYYFKLPEGFSVQRGDTVQNDDVLLQTCTAEEFIVLVESMLSSADLRIVDCIYGEKEIQDYIHMINLDARKSLYLRGKPEEAYQIEAV</sequence>
<proteinExistence type="predicted"/>
<name>A0A1M7XUN1_9VIRU</name>
<feature type="non-terminal residue" evidence="1">
    <location>
        <position position="1"/>
    </location>
</feature>
<dbReference type="EMBL" id="LT671577">
    <property type="protein sequence ID" value="SHO33238.1"/>
    <property type="molecule type" value="Genomic_DNA"/>
</dbReference>
<dbReference type="KEGG" id="vg:30523118"/>
<evidence type="ECO:0000313" key="1">
    <source>
        <dbReference type="EMBL" id="SHO33238.1"/>
    </source>
</evidence>